<accession>A0A4R5VWU9</accession>
<evidence type="ECO:0000256" key="1">
    <source>
        <dbReference type="SAM" id="SignalP"/>
    </source>
</evidence>
<protein>
    <submittedName>
        <fullName evidence="2">Uncharacterized protein</fullName>
    </submittedName>
</protein>
<comment type="caution">
    <text evidence="2">The sequence shown here is derived from an EMBL/GenBank/DDBJ whole genome shotgun (WGS) entry which is preliminary data.</text>
</comment>
<dbReference type="Proteomes" id="UP000294829">
    <property type="component" value="Unassembled WGS sequence"/>
</dbReference>
<name>A0A4R5VWU9_9BURK</name>
<dbReference type="AlphaFoldDB" id="A0A4R5VWU9"/>
<feature type="chain" id="PRO_5020341660" evidence="1">
    <location>
        <begin position="20"/>
        <end position="112"/>
    </location>
</feature>
<evidence type="ECO:0000313" key="3">
    <source>
        <dbReference type="Proteomes" id="UP000294829"/>
    </source>
</evidence>
<gene>
    <name evidence="2" type="ORF">E2I14_16040</name>
</gene>
<sequence>MKTLVPLLLAGLFATHAMADDIPKHSCKLPVIPNIQASDTVRKYFDKNTTNYKKCIEKFVEEQRQIAKTSPDKTTAYNANEGAEAAVKEYNKFMEELAERNSHLEEPEDANK</sequence>
<evidence type="ECO:0000313" key="2">
    <source>
        <dbReference type="EMBL" id="TDK62806.1"/>
    </source>
</evidence>
<keyword evidence="3" id="KW-1185">Reference proteome</keyword>
<dbReference type="RefSeq" id="WP_133330369.1">
    <property type="nucleotide sequence ID" value="NZ_SMYL01000010.1"/>
</dbReference>
<proteinExistence type="predicted"/>
<dbReference type="OrthoDB" id="6913928at2"/>
<reference evidence="2 3" key="1">
    <citation type="submission" date="2019-03" db="EMBL/GenBank/DDBJ databases">
        <title>Sapientia aquatica gen. nov., sp. nov., isolated from a crater lake.</title>
        <authorList>
            <person name="Felfoldi T."/>
            <person name="Szabo A."/>
            <person name="Toth E."/>
            <person name="Schumann P."/>
            <person name="Keki Z."/>
            <person name="Marialigeti K."/>
            <person name="Mathe I."/>
        </authorList>
    </citation>
    <scope>NUCLEOTIDE SEQUENCE [LARGE SCALE GENOMIC DNA]</scope>
    <source>
        <strain evidence="2 3">SA-152</strain>
    </source>
</reference>
<keyword evidence="1" id="KW-0732">Signal</keyword>
<feature type="signal peptide" evidence="1">
    <location>
        <begin position="1"/>
        <end position="19"/>
    </location>
</feature>
<organism evidence="2 3">
    <name type="scientific">Sapientia aquatica</name>
    <dbReference type="NCBI Taxonomy" id="1549640"/>
    <lineage>
        <taxon>Bacteria</taxon>
        <taxon>Pseudomonadati</taxon>
        <taxon>Pseudomonadota</taxon>
        <taxon>Betaproteobacteria</taxon>
        <taxon>Burkholderiales</taxon>
        <taxon>Oxalobacteraceae</taxon>
        <taxon>Sapientia</taxon>
    </lineage>
</organism>
<dbReference type="EMBL" id="SMYL01000010">
    <property type="protein sequence ID" value="TDK62806.1"/>
    <property type="molecule type" value="Genomic_DNA"/>
</dbReference>